<dbReference type="Gene3D" id="3.90.1720.10">
    <property type="entry name" value="endopeptidase domain like (from Nostoc punctiforme)"/>
    <property type="match status" value="1"/>
</dbReference>
<dbReference type="PANTHER" id="PTHR47359">
    <property type="entry name" value="PEPTIDOGLYCAN DL-ENDOPEPTIDASE CWLO"/>
    <property type="match status" value="1"/>
</dbReference>
<keyword evidence="3 8" id="KW-0378">Hydrolase</keyword>
<protein>
    <submittedName>
        <fullName evidence="8">Cell wall-associated NlpC family hydrolase</fullName>
    </submittedName>
</protein>
<feature type="chain" id="PRO_5047487448" evidence="6">
    <location>
        <begin position="26"/>
        <end position="313"/>
    </location>
</feature>
<dbReference type="InterPro" id="IPR036365">
    <property type="entry name" value="PGBD-like_sf"/>
</dbReference>
<reference evidence="8 9" key="1">
    <citation type="submission" date="2021-03" db="EMBL/GenBank/DDBJ databases">
        <title>Sequencing the genomes of 1000 actinobacteria strains.</title>
        <authorList>
            <person name="Klenk H.-P."/>
        </authorList>
    </citation>
    <scope>NUCLEOTIDE SEQUENCE [LARGE SCALE GENOMIC DNA]</scope>
    <source>
        <strain evidence="8 9">DSM 12936</strain>
    </source>
</reference>
<keyword evidence="6" id="KW-0732">Signal</keyword>
<evidence type="ECO:0000256" key="1">
    <source>
        <dbReference type="ARBA" id="ARBA00007074"/>
    </source>
</evidence>
<evidence type="ECO:0000313" key="8">
    <source>
        <dbReference type="EMBL" id="MBP2416606.1"/>
    </source>
</evidence>
<evidence type="ECO:0000259" key="7">
    <source>
        <dbReference type="PROSITE" id="PS51935"/>
    </source>
</evidence>
<dbReference type="InterPro" id="IPR002477">
    <property type="entry name" value="Peptidoglycan-bd-like"/>
</dbReference>
<dbReference type="RefSeq" id="WP_245358010.1">
    <property type="nucleotide sequence ID" value="NZ_BAAAMH010000015.1"/>
</dbReference>
<dbReference type="SUPFAM" id="SSF47090">
    <property type="entry name" value="PGBD-like"/>
    <property type="match status" value="2"/>
</dbReference>
<comment type="similarity">
    <text evidence="1">Belongs to the peptidase C40 family.</text>
</comment>
<evidence type="ECO:0000256" key="6">
    <source>
        <dbReference type="SAM" id="SignalP"/>
    </source>
</evidence>
<evidence type="ECO:0000256" key="4">
    <source>
        <dbReference type="ARBA" id="ARBA00022807"/>
    </source>
</evidence>
<keyword evidence="9" id="KW-1185">Reference proteome</keyword>
<evidence type="ECO:0000256" key="2">
    <source>
        <dbReference type="ARBA" id="ARBA00022670"/>
    </source>
</evidence>
<keyword evidence="4" id="KW-0788">Thiol protease</keyword>
<feature type="region of interest" description="Disordered" evidence="5">
    <location>
        <begin position="179"/>
        <end position="200"/>
    </location>
</feature>
<dbReference type="Pfam" id="PF01471">
    <property type="entry name" value="PG_binding_1"/>
    <property type="match status" value="1"/>
</dbReference>
<dbReference type="SUPFAM" id="SSF54001">
    <property type="entry name" value="Cysteine proteinases"/>
    <property type="match status" value="1"/>
</dbReference>
<organism evidence="8 9">
    <name type="scientific">Microlunatus capsulatus</name>
    <dbReference type="NCBI Taxonomy" id="99117"/>
    <lineage>
        <taxon>Bacteria</taxon>
        <taxon>Bacillati</taxon>
        <taxon>Actinomycetota</taxon>
        <taxon>Actinomycetes</taxon>
        <taxon>Propionibacteriales</taxon>
        <taxon>Propionibacteriaceae</taxon>
        <taxon>Microlunatus</taxon>
    </lineage>
</organism>
<dbReference type="Proteomes" id="UP000758168">
    <property type="component" value="Unassembled WGS sequence"/>
</dbReference>
<dbReference type="PROSITE" id="PS51935">
    <property type="entry name" value="NLPC_P60"/>
    <property type="match status" value="1"/>
</dbReference>
<feature type="compositionally biased region" description="Low complexity" evidence="5">
    <location>
        <begin position="181"/>
        <end position="200"/>
    </location>
</feature>
<dbReference type="InterPro" id="IPR000064">
    <property type="entry name" value="NLP_P60_dom"/>
</dbReference>
<dbReference type="PANTHER" id="PTHR47359:SF3">
    <property type="entry name" value="NLP_P60 DOMAIN-CONTAINING PROTEIN-RELATED"/>
    <property type="match status" value="1"/>
</dbReference>
<evidence type="ECO:0000256" key="5">
    <source>
        <dbReference type="SAM" id="MobiDB-lite"/>
    </source>
</evidence>
<dbReference type="InterPro" id="IPR051794">
    <property type="entry name" value="PG_Endopeptidase_C40"/>
</dbReference>
<sequence length="313" mass="32508">MGKILKRAASLATGLALAVSVTATAELPASAAATCSASFTKYQTISKGSKGAQTKALECLLRDAGYSTTVNGSFSVHDAAKLAKFRKSVGLSPLKVAGPRPWSALLSQGSRPLLERGDKGADVLRLQRSLRALGYTKVTLTSTFGANTAAAVKSAQKKRGLKQSGKTTNALWSALQHGRVSAVPAPKKKPSSSSSSSSSKGAKALAFAKKQIGDSYRYGATGPSSWDCSGLTGGAWKAAGVKIPRTSQAQFRSGKKVAKSDLKPGDLVFFYSGITHVGIYAGNGNVVHASRPGKPVGTIKMKYMPYQGARRPG</sequence>
<evidence type="ECO:0000256" key="3">
    <source>
        <dbReference type="ARBA" id="ARBA00022801"/>
    </source>
</evidence>
<dbReference type="InterPro" id="IPR038765">
    <property type="entry name" value="Papain-like_cys_pep_sf"/>
</dbReference>
<gene>
    <name evidence="8" type="ORF">JOF54_001528</name>
</gene>
<dbReference type="Gene3D" id="1.10.101.10">
    <property type="entry name" value="PGBD-like superfamily/PGBD"/>
    <property type="match status" value="2"/>
</dbReference>
<dbReference type="InterPro" id="IPR036366">
    <property type="entry name" value="PGBDSf"/>
</dbReference>
<evidence type="ECO:0000313" key="9">
    <source>
        <dbReference type="Proteomes" id="UP000758168"/>
    </source>
</evidence>
<keyword evidence="2" id="KW-0645">Protease</keyword>
<feature type="domain" description="NlpC/P60" evidence="7">
    <location>
        <begin position="198"/>
        <end position="313"/>
    </location>
</feature>
<proteinExistence type="inferred from homology"/>
<dbReference type="Pfam" id="PF00877">
    <property type="entry name" value="NLPC_P60"/>
    <property type="match status" value="1"/>
</dbReference>
<accession>A0ABS4Z6D6</accession>
<comment type="caution">
    <text evidence="8">The sequence shown here is derived from an EMBL/GenBank/DDBJ whole genome shotgun (WGS) entry which is preliminary data.</text>
</comment>
<feature type="signal peptide" evidence="6">
    <location>
        <begin position="1"/>
        <end position="25"/>
    </location>
</feature>
<name>A0ABS4Z6D6_9ACTN</name>
<dbReference type="EMBL" id="JAGIOB010000001">
    <property type="protein sequence ID" value="MBP2416606.1"/>
    <property type="molecule type" value="Genomic_DNA"/>
</dbReference>
<dbReference type="GO" id="GO:0016787">
    <property type="term" value="F:hydrolase activity"/>
    <property type="evidence" value="ECO:0007669"/>
    <property type="project" value="UniProtKB-KW"/>
</dbReference>